<proteinExistence type="predicted"/>
<keyword evidence="3" id="KW-1185">Reference proteome</keyword>
<dbReference type="AlphaFoldDB" id="A0A8X8XLU6"/>
<dbReference type="PANTHER" id="PTHR23315:SF253">
    <property type="entry name" value="U-BOX DOMAIN-CONTAINING PROTEIN 9"/>
    <property type="match status" value="1"/>
</dbReference>
<dbReference type="PANTHER" id="PTHR23315">
    <property type="entry name" value="U BOX DOMAIN-CONTAINING"/>
    <property type="match status" value="1"/>
</dbReference>
<accession>A0A8X8XLU6</accession>
<dbReference type="InterPro" id="IPR003613">
    <property type="entry name" value="Ubox_domain"/>
</dbReference>
<dbReference type="Pfam" id="PF04564">
    <property type="entry name" value="U-box"/>
    <property type="match status" value="1"/>
</dbReference>
<evidence type="ECO:0000259" key="1">
    <source>
        <dbReference type="PROSITE" id="PS51698"/>
    </source>
</evidence>
<comment type="caution">
    <text evidence="2">The sequence shown here is derived from an EMBL/GenBank/DDBJ whole genome shotgun (WGS) entry which is preliminary data.</text>
</comment>
<reference evidence="2" key="1">
    <citation type="submission" date="2018-01" db="EMBL/GenBank/DDBJ databases">
        <authorList>
            <person name="Mao J.F."/>
        </authorList>
    </citation>
    <scope>NUCLEOTIDE SEQUENCE</scope>
    <source>
        <strain evidence="2">Huo1</strain>
        <tissue evidence="2">Leaf</tissue>
    </source>
</reference>
<gene>
    <name evidence="2" type="ORF">SASPL_122566</name>
</gene>
<dbReference type="GO" id="GO:0016567">
    <property type="term" value="P:protein ubiquitination"/>
    <property type="evidence" value="ECO:0007669"/>
    <property type="project" value="InterPro"/>
</dbReference>
<dbReference type="GO" id="GO:0004842">
    <property type="term" value="F:ubiquitin-protein transferase activity"/>
    <property type="evidence" value="ECO:0007669"/>
    <property type="project" value="InterPro"/>
</dbReference>
<evidence type="ECO:0000313" key="3">
    <source>
        <dbReference type="Proteomes" id="UP000298416"/>
    </source>
</evidence>
<name>A0A8X8XLU6_SALSN</name>
<evidence type="ECO:0000313" key="2">
    <source>
        <dbReference type="EMBL" id="KAG6415162.1"/>
    </source>
</evidence>
<organism evidence="2">
    <name type="scientific">Salvia splendens</name>
    <name type="common">Scarlet sage</name>
    <dbReference type="NCBI Taxonomy" id="180675"/>
    <lineage>
        <taxon>Eukaryota</taxon>
        <taxon>Viridiplantae</taxon>
        <taxon>Streptophyta</taxon>
        <taxon>Embryophyta</taxon>
        <taxon>Tracheophyta</taxon>
        <taxon>Spermatophyta</taxon>
        <taxon>Magnoliopsida</taxon>
        <taxon>eudicotyledons</taxon>
        <taxon>Gunneridae</taxon>
        <taxon>Pentapetalae</taxon>
        <taxon>asterids</taxon>
        <taxon>lamiids</taxon>
        <taxon>Lamiales</taxon>
        <taxon>Lamiaceae</taxon>
        <taxon>Nepetoideae</taxon>
        <taxon>Mentheae</taxon>
        <taxon>Salviinae</taxon>
        <taxon>Salvia</taxon>
        <taxon>Salvia subgen. Calosphace</taxon>
        <taxon>core Calosphace</taxon>
    </lineage>
</organism>
<dbReference type="EMBL" id="PNBA02000008">
    <property type="protein sequence ID" value="KAG6415162.1"/>
    <property type="molecule type" value="Genomic_DNA"/>
</dbReference>
<feature type="domain" description="U-box" evidence="1">
    <location>
        <begin position="63"/>
        <end position="96"/>
    </location>
</feature>
<protein>
    <recommendedName>
        <fullName evidence="1">U-box domain-containing protein</fullName>
    </recommendedName>
</protein>
<dbReference type="SMART" id="SM00504">
    <property type="entry name" value="Ubox"/>
    <property type="match status" value="1"/>
</dbReference>
<sequence length="431" mass="49288">MDERDGEIIMKVVDWKKRMRERLQDVLGVEGDLSLDKLDKTRDILVALKRLKLNKDEDTISFEVPERFKCPLSKKLMRDPVLLSTGLTYDREELLKSEDLIHTPPSPIIRNQRMRGMISTWCQNRAIEIIPRCNPETQDFICMMQMISSASSLKKQLEYAVKVENVTHFSHSRVKFLESEDSVVVLVRVLSEASTKHEDLREKILEIFWNICIDNETKKRVAETPGAIELLVDNTRHGNNSMLRTHAISTLELLSKLDSIKEIIGQCGVFHYLIDQLGAHGEWDRADTVGLIRDLCTIPNNIKRAIDEGLIEALVEYIDGGGESTMSLMFYLLETLSLDINVTRRICNINLDVNPIQWLFSTIKYAGTPTTRGRILAILYNILCNHDDMWRMINSMEMSYGKLSLLLQEGTPEVSLNASRILELVARLKAG</sequence>
<dbReference type="OrthoDB" id="548197at2759"/>
<dbReference type="PROSITE" id="PS51698">
    <property type="entry name" value="U_BOX"/>
    <property type="match status" value="1"/>
</dbReference>
<reference evidence="2" key="2">
    <citation type="submission" date="2020-08" db="EMBL/GenBank/DDBJ databases">
        <title>Plant Genome Project.</title>
        <authorList>
            <person name="Zhang R.-G."/>
        </authorList>
    </citation>
    <scope>NUCLEOTIDE SEQUENCE</scope>
    <source>
        <strain evidence="2">Huo1</strain>
        <tissue evidence="2">Leaf</tissue>
    </source>
</reference>
<dbReference type="Proteomes" id="UP000298416">
    <property type="component" value="Unassembled WGS sequence"/>
</dbReference>